<dbReference type="Pfam" id="PF13910">
    <property type="entry name" value="DUF4209"/>
    <property type="match status" value="1"/>
</dbReference>
<evidence type="ECO:0000313" key="3">
    <source>
        <dbReference type="EMBL" id="AFY01145.1"/>
    </source>
</evidence>
<accession>K7YWP7</accession>
<evidence type="ECO:0000259" key="1">
    <source>
        <dbReference type="Pfam" id="PF13910"/>
    </source>
</evidence>
<protein>
    <submittedName>
        <fullName evidence="3">Uncharacterized protein</fullName>
    </submittedName>
</protein>
<dbReference type="EMBL" id="CP002930">
    <property type="protein sequence ID" value="AFY01145.1"/>
    <property type="molecule type" value="Genomic_DNA"/>
</dbReference>
<dbReference type="AlphaFoldDB" id="K7YWP7"/>
<reference evidence="3 4" key="1">
    <citation type="journal article" date="2012" name="BMC Genomics">
        <title>Genome analysis of a simultaneously predatory and prey-independent, novel Bdellovibrio bacteriovorus from the River Tiber, supports in silico predictions of both ancient and recent lateral gene transfer from diverse bacteria.</title>
        <authorList>
            <person name="Hobley L."/>
            <person name="Lerner T.R."/>
            <person name="Williams L.E."/>
            <person name="Lambert C."/>
            <person name="Till R."/>
            <person name="Milner D.S."/>
            <person name="Basford S.M."/>
            <person name="Capeness M.J."/>
            <person name="Fenton A.K."/>
            <person name="Atterbury R.J."/>
            <person name="Harris M.A."/>
            <person name="Sockett R.E."/>
        </authorList>
    </citation>
    <scope>NUCLEOTIDE SEQUENCE [LARGE SCALE GENOMIC DNA]</scope>
    <source>
        <strain evidence="3 4">Tiberius</strain>
    </source>
</reference>
<dbReference type="InterPro" id="IPR055804">
    <property type="entry name" value="DUF7380"/>
</dbReference>
<dbReference type="InterPro" id="IPR025209">
    <property type="entry name" value="DUF4209"/>
</dbReference>
<dbReference type="HOGENOM" id="CLU_030413_0_0_7"/>
<dbReference type="Pfam" id="PF24098">
    <property type="entry name" value="DUF7380"/>
    <property type="match status" value="1"/>
</dbReference>
<feature type="domain" description="DUF4209" evidence="1">
    <location>
        <begin position="603"/>
        <end position="675"/>
    </location>
</feature>
<gene>
    <name evidence="3" type="ORF">Bdt_1447</name>
</gene>
<evidence type="ECO:0000313" key="4">
    <source>
        <dbReference type="Proteomes" id="UP000010074"/>
    </source>
</evidence>
<organism evidence="3 4">
    <name type="scientific">Bdellovibrio bacteriovorus str. Tiberius</name>
    <dbReference type="NCBI Taxonomy" id="1069642"/>
    <lineage>
        <taxon>Bacteria</taxon>
        <taxon>Pseudomonadati</taxon>
        <taxon>Bdellovibrionota</taxon>
        <taxon>Bdellovibrionia</taxon>
        <taxon>Bdellovibrionales</taxon>
        <taxon>Pseudobdellovibrionaceae</taxon>
        <taxon>Bdellovibrio</taxon>
    </lineage>
</organism>
<evidence type="ECO:0000259" key="2">
    <source>
        <dbReference type="Pfam" id="PF24098"/>
    </source>
</evidence>
<name>K7YWP7_BDEBC</name>
<proteinExistence type="predicted"/>
<feature type="domain" description="DUF7380" evidence="2">
    <location>
        <begin position="163"/>
        <end position="219"/>
    </location>
</feature>
<dbReference type="PATRIC" id="fig|1069642.3.peg.1429"/>
<sequence length="683" mass="79725">MLSATDRLIQHLSPMLLFATPAPMQPSLPFREWYSHHLCNQSDKYIMTLNTKLSTNTSSHCIVIFIYGEKMKKEDEKRNPKIPDLQDLNEGFNILESFAHKVKYEDSLANAFQKLRDKYKNAGDRESLHKCQLELEFQSFVFVDGKVNPKFVLASPFPDLSIYSDSDLDYLKERHWTSKNPTLKARYAHLLWESKLKHIDFVKSAIDSYLDSTSQLLNFELEEPKKSRGHRIIDSLKSLWVLSTRVSYKEQETQELLIRIFNSYDYNNPASSSVRLFILDLSIEKWKTFGSILFPHIENVYTHQKDKTDLFGKMDWLLALGKVSNKSKLKSIDWKHQLADVYEQIADSFGKSNPASAEYISEALELYKSMKNTDKVADLERKYDEAKKSIRLGSYRQTIDLTESANSASRYAEELLKEHGAEVLNFLRDTPELIPNVNAIRTENEARLKKMPLQSDMPQSVLDHRGNTIEHFTTPEEIKRRWELHTYEFHLQCNKILLLRFIFLHGIKSGLFTIELFESYLTNETWLSQKRNIWSPAVETEESFLDLVLPALKYFITQTNEALANANYRPDFVLCCDSLAMKFESLLRDLCEQNKEATFFMKDDKSRRKVVNEQDINALLYSKTIKNLFSEDQLFYLRFVLIEKSGQNWRHKVAHGLSYKPEYSFNLMVLLVMCLLIVAKKKV</sequence>
<dbReference type="Proteomes" id="UP000010074">
    <property type="component" value="Chromosome"/>
</dbReference>
<dbReference type="KEGG" id="bbat:Bdt_1447"/>